<comment type="caution">
    <text evidence="1">The sequence shown here is derived from an EMBL/GenBank/DDBJ whole genome shotgun (WGS) entry which is preliminary data.</text>
</comment>
<reference evidence="1 2" key="1">
    <citation type="submission" date="2019-02" db="EMBL/GenBank/DDBJ databases">
        <title>Deep-cultivation of Planctomycetes and their phenomic and genomic characterization uncovers novel biology.</title>
        <authorList>
            <person name="Wiegand S."/>
            <person name="Jogler M."/>
            <person name="Boedeker C."/>
            <person name="Pinto D."/>
            <person name="Vollmers J."/>
            <person name="Rivas-Marin E."/>
            <person name="Kohn T."/>
            <person name="Peeters S.H."/>
            <person name="Heuer A."/>
            <person name="Rast P."/>
            <person name="Oberbeckmann S."/>
            <person name="Bunk B."/>
            <person name="Jeske O."/>
            <person name="Meyerdierks A."/>
            <person name="Storesund J.E."/>
            <person name="Kallscheuer N."/>
            <person name="Luecker S."/>
            <person name="Lage O.M."/>
            <person name="Pohl T."/>
            <person name="Merkel B.J."/>
            <person name="Hornburger P."/>
            <person name="Mueller R.-W."/>
            <person name="Bruemmer F."/>
            <person name="Labrenz M."/>
            <person name="Spormann A.M."/>
            <person name="Op Den Camp H."/>
            <person name="Overmann J."/>
            <person name="Amann R."/>
            <person name="Jetten M.S.M."/>
            <person name="Mascher T."/>
            <person name="Medema M.H."/>
            <person name="Devos D.P."/>
            <person name="Kaster A.-K."/>
            <person name="Ovreas L."/>
            <person name="Rohde M."/>
            <person name="Galperin M.Y."/>
            <person name="Jogler C."/>
        </authorList>
    </citation>
    <scope>NUCLEOTIDE SEQUENCE [LARGE SCALE GENOMIC DNA]</scope>
    <source>
        <strain evidence="1 2">Poly59</strain>
    </source>
</reference>
<keyword evidence="2" id="KW-1185">Reference proteome</keyword>
<organism evidence="1 2">
    <name type="scientific">Rubripirellula reticaptiva</name>
    <dbReference type="NCBI Taxonomy" id="2528013"/>
    <lineage>
        <taxon>Bacteria</taxon>
        <taxon>Pseudomonadati</taxon>
        <taxon>Planctomycetota</taxon>
        <taxon>Planctomycetia</taxon>
        <taxon>Pirellulales</taxon>
        <taxon>Pirellulaceae</taxon>
        <taxon>Rubripirellula</taxon>
    </lineage>
</organism>
<dbReference type="EMBL" id="SJPX01000003">
    <property type="protein sequence ID" value="TWU51995.1"/>
    <property type="molecule type" value="Genomic_DNA"/>
</dbReference>
<gene>
    <name evidence="1" type="ORF">Poly59_35920</name>
</gene>
<accession>A0A5C6ETG3</accession>
<name>A0A5C6ETG3_9BACT</name>
<protein>
    <submittedName>
        <fullName evidence="1">Uncharacterized protein</fullName>
    </submittedName>
</protein>
<evidence type="ECO:0000313" key="2">
    <source>
        <dbReference type="Proteomes" id="UP000317977"/>
    </source>
</evidence>
<evidence type="ECO:0000313" key="1">
    <source>
        <dbReference type="EMBL" id="TWU51995.1"/>
    </source>
</evidence>
<dbReference type="AlphaFoldDB" id="A0A5C6ETG3"/>
<sequence>MIDWVKRSDGAECLGVQYVTRSVLCQTEATPFRFSLSNSLLTFASFIMAMIGRRQFAIASTAMLSAACAHLDQIALAEQRSLHEQQLVLLGLNALARAPQRSYFADGHRGASMISAHLMCVDNELSEPTTNRIVELFDRNWASSKLCEPFPDGDHVDDATDRIGRTLAEGKGVLREVGHDAIFAMHAIKGFRMMPESATTERVDGVCDLIRAIKPWRDVTPNDDINPPPFADSVEASKFILREASDSIDRFQGYGQGFAGHMLTFGQSLVEMAAMGMPEWAESCRVAFCKYVTVTRTGPDPSDRKIKDHQFSKLRPDATEYWKQRGDKTLGIGHVFKYPYAYYDLLARANDPVLEQELDAKAWQLF</sequence>
<dbReference type="Proteomes" id="UP000317977">
    <property type="component" value="Unassembled WGS sequence"/>
</dbReference>
<proteinExistence type="predicted"/>